<sequence>MKTILFIFISLFSLLLFWGWLIIVPYTVYTEKDIFKYYALTYKEIRDVPKLSKKYYFSYEPSDEAKPQISTIFLCDLDNINEAYDKLLNYVNSTGIPLVDDFSLGNYPSFDEYFQIIKTKEQDRVTMKEIECLMLDLSKEQR</sequence>
<dbReference type="OrthoDB" id="6463131at2"/>
<accession>A0A093TCM7</accession>
<proteinExistence type="predicted"/>
<dbReference type="RefSeq" id="WP_039304486.1">
    <property type="nucleotide sequence ID" value="NZ_JQHL01000004.1"/>
</dbReference>
<protein>
    <submittedName>
        <fullName evidence="1">Uncharacterized protein</fullName>
    </submittedName>
</protein>
<evidence type="ECO:0000313" key="2">
    <source>
        <dbReference type="EMBL" id="KFX20136.1"/>
    </source>
</evidence>
<dbReference type="Proteomes" id="UP000032874">
    <property type="component" value="Unassembled WGS sequence"/>
</dbReference>
<dbReference type="Proteomes" id="UP000032869">
    <property type="component" value="Unassembled WGS sequence"/>
</dbReference>
<dbReference type="STRING" id="55207.KP22_19685"/>
<evidence type="ECO:0000313" key="1">
    <source>
        <dbReference type="EMBL" id="KFX00548.1"/>
    </source>
</evidence>
<evidence type="ECO:0000313" key="3">
    <source>
        <dbReference type="Proteomes" id="UP000032869"/>
    </source>
</evidence>
<name>A0A093TCM7_9GAMM</name>
<comment type="caution">
    <text evidence="1">The sequence shown here is derived from an EMBL/GenBank/DDBJ whole genome shotgun (WGS) entry which is preliminary data.</text>
</comment>
<dbReference type="EMBL" id="JQHM01000018">
    <property type="protein sequence ID" value="KFX00548.1"/>
    <property type="molecule type" value="Genomic_DNA"/>
</dbReference>
<evidence type="ECO:0000313" key="4">
    <source>
        <dbReference type="Proteomes" id="UP000032874"/>
    </source>
</evidence>
<keyword evidence="3" id="KW-1185">Reference proteome</keyword>
<reference evidence="3 4" key="1">
    <citation type="submission" date="2014-08" db="EMBL/GenBank/DDBJ databases">
        <title>Genome sequences of NCPPB Pectobacterium isolates.</title>
        <authorList>
            <person name="Glover R.H."/>
            <person name="Sapp M."/>
            <person name="Elphinstone J."/>
        </authorList>
    </citation>
    <scope>NUCLEOTIDE SEQUENCE [LARGE SCALE GENOMIC DNA]</scope>
    <source>
        <strain evidence="2 3">NCPPB 2793</strain>
        <strain evidence="1 4">NCPPB 2795</strain>
    </source>
</reference>
<dbReference type="AlphaFoldDB" id="A0A093TCM7"/>
<dbReference type="EMBL" id="JQHL01000004">
    <property type="protein sequence ID" value="KFX20136.1"/>
    <property type="molecule type" value="Genomic_DNA"/>
</dbReference>
<gene>
    <name evidence="2" type="ORF">JV35_11795</name>
    <name evidence="1" type="ORF">KP22_19685</name>
</gene>
<organism evidence="1 4">
    <name type="scientific">Pectobacterium betavasculorum</name>
    <dbReference type="NCBI Taxonomy" id="55207"/>
    <lineage>
        <taxon>Bacteria</taxon>
        <taxon>Pseudomonadati</taxon>
        <taxon>Pseudomonadota</taxon>
        <taxon>Gammaproteobacteria</taxon>
        <taxon>Enterobacterales</taxon>
        <taxon>Pectobacteriaceae</taxon>
        <taxon>Pectobacterium</taxon>
    </lineage>
</organism>